<evidence type="ECO:0000313" key="9">
    <source>
        <dbReference type="Proteomes" id="UP001652661"/>
    </source>
</evidence>
<evidence type="ECO:0000256" key="6">
    <source>
        <dbReference type="ARBA" id="ARBA00023170"/>
    </source>
</evidence>
<dbReference type="GO" id="GO:0043025">
    <property type="term" value="C:neuronal cell body"/>
    <property type="evidence" value="ECO:0007669"/>
    <property type="project" value="TreeGrafter"/>
</dbReference>
<evidence type="ECO:0000256" key="5">
    <source>
        <dbReference type="ARBA" id="ARBA00023136"/>
    </source>
</evidence>
<dbReference type="GO" id="GO:0030424">
    <property type="term" value="C:axon"/>
    <property type="evidence" value="ECO:0007669"/>
    <property type="project" value="TreeGrafter"/>
</dbReference>
<comment type="similarity">
    <text evidence="8">Belongs to the insect chemoreceptor superfamily. Gustatory receptor (GR) family.</text>
</comment>
<feature type="transmembrane region" description="Helical" evidence="8">
    <location>
        <begin position="148"/>
        <end position="170"/>
    </location>
</feature>
<proteinExistence type="inferred from homology"/>
<reference evidence="10" key="2">
    <citation type="submission" date="2025-08" db="UniProtKB">
        <authorList>
            <consortium name="RefSeq"/>
        </authorList>
    </citation>
    <scope>IDENTIFICATION</scope>
    <source>
        <strain evidence="10">14028-0561.14</strain>
        <tissue evidence="10">Whole fly</tissue>
    </source>
</reference>
<evidence type="ECO:0000256" key="3">
    <source>
        <dbReference type="ARBA" id="ARBA00022692"/>
    </source>
</evidence>
<dbReference type="AlphaFoldDB" id="A0A6P4I4N5"/>
<accession>A0A6P4I4N5</accession>
<dbReference type="RefSeq" id="XP_017023892.1">
    <property type="nucleotide sequence ID" value="XM_017168403.1"/>
</dbReference>
<dbReference type="PANTHER" id="PTHR21143">
    <property type="entry name" value="INVERTEBRATE GUSTATORY RECEPTOR"/>
    <property type="match status" value="1"/>
</dbReference>
<dbReference type="GO" id="GO:0050909">
    <property type="term" value="P:sensory perception of taste"/>
    <property type="evidence" value="ECO:0007669"/>
    <property type="project" value="InterPro"/>
</dbReference>
<sequence length="369" mass="42252">MLYSLQPYLKYFALLGLVPWSEKCVRYQFLQRIYSVFLILINVVTFMASIAMWSTDEQLLSLMVNVIVFLAKIVAMTVILLQMMVQYDDYFQFCMELKCLGLRLQGELKMQLGGLSGQCYTKILGLGAICLVGVLPLVYVSLKVGLVFFWSSLLPILVIRMQCVLLLLYVDLLGHHVKLLGKRLQDVLTCHKMDANCVLDGNCKQLCSLEFLLELKQSHMELYQLFTHFNGLFGWSILSIYVVLFLDSTINIYWTQQVLAEVYDYTYLFATISVFIPTFAIIVAFCRCGEFCRMQNMLLGSYVRGLTCHPAPQREPAYNDLLMEFTLQVEHNVLVINAEGFMNIDNSLLMSILAAKVTYLIVLMQFSSL</sequence>
<dbReference type="OrthoDB" id="6366728at2759"/>
<dbReference type="InterPro" id="IPR013604">
    <property type="entry name" value="7TM_chemorcpt"/>
</dbReference>
<evidence type="ECO:0000256" key="4">
    <source>
        <dbReference type="ARBA" id="ARBA00022989"/>
    </source>
</evidence>
<comment type="function">
    <text evidence="8">Gustatory receptor which mediates acceptance or avoidance behavior, depending on its substrates.</text>
</comment>
<feature type="transmembrane region" description="Helical" evidence="8">
    <location>
        <begin position="33"/>
        <end position="53"/>
    </location>
</feature>
<dbReference type="PANTHER" id="PTHR21143:SF133">
    <property type="entry name" value="GUSTATORY AND PHEROMONE RECEPTOR 32A-RELATED"/>
    <property type="match status" value="1"/>
</dbReference>
<dbReference type="Proteomes" id="UP001652661">
    <property type="component" value="Chromosome 2L"/>
</dbReference>
<dbReference type="Pfam" id="PF08395">
    <property type="entry name" value="7tm_7"/>
    <property type="match status" value="1"/>
</dbReference>
<reference evidence="9" key="1">
    <citation type="submission" date="2025-05" db="UniProtKB">
        <authorList>
            <consortium name="RefSeq"/>
        </authorList>
    </citation>
    <scope>NUCLEOTIDE SEQUENCE [LARGE SCALE GENOMIC DNA]</scope>
    <source>
        <strain evidence="9">14028-0561.14</strain>
    </source>
</reference>
<evidence type="ECO:0000256" key="7">
    <source>
        <dbReference type="ARBA" id="ARBA00023224"/>
    </source>
</evidence>
<keyword evidence="7 8" id="KW-0807">Transducer</keyword>
<keyword evidence="3 8" id="KW-0812">Transmembrane</keyword>
<feature type="transmembrane region" description="Helical" evidence="8">
    <location>
        <begin position="348"/>
        <end position="366"/>
    </location>
</feature>
<feature type="transmembrane region" description="Helical" evidence="8">
    <location>
        <begin position="225"/>
        <end position="246"/>
    </location>
</feature>
<gene>
    <name evidence="10" type="primary">Gr39b</name>
</gene>
<comment type="subcellular location">
    <subcellularLocation>
        <location evidence="1 8">Cell membrane</location>
        <topology evidence="1 8">Multi-pass membrane protein</topology>
    </subcellularLocation>
</comment>
<feature type="transmembrane region" description="Helical" evidence="8">
    <location>
        <begin position="119"/>
        <end position="142"/>
    </location>
</feature>
<keyword evidence="9" id="KW-1185">Reference proteome</keyword>
<evidence type="ECO:0000256" key="2">
    <source>
        <dbReference type="ARBA" id="ARBA00022475"/>
    </source>
</evidence>
<evidence type="ECO:0000313" key="10">
    <source>
        <dbReference type="RefSeq" id="XP_017023892.1"/>
    </source>
</evidence>
<dbReference type="GO" id="GO:0007165">
    <property type="term" value="P:signal transduction"/>
    <property type="evidence" value="ECO:0007669"/>
    <property type="project" value="UniProtKB-KW"/>
</dbReference>
<dbReference type="GO" id="GO:0030425">
    <property type="term" value="C:dendrite"/>
    <property type="evidence" value="ECO:0007669"/>
    <property type="project" value="TreeGrafter"/>
</dbReference>
<feature type="transmembrane region" description="Helical" evidence="8">
    <location>
        <begin position="266"/>
        <end position="286"/>
    </location>
</feature>
<keyword evidence="2 8" id="KW-1003">Cell membrane</keyword>
<dbReference type="GO" id="GO:0005886">
    <property type="term" value="C:plasma membrane"/>
    <property type="evidence" value="ECO:0007669"/>
    <property type="project" value="UniProtKB-SubCell"/>
</dbReference>
<feature type="transmembrane region" description="Helical" evidence="8">
    <location>
        <begin position="59"/>
        <end position="81"/>
    </location>
</feature>
<keyword evidence="6 8" id="KW-0675">Receptor</keyword>
<dbReference type="GO" id="GO:0007635">
    <property type="term" value="P:chemosensory behavior"/>
    <property type="evidence" value="ECO:0007669"/>
    <property type="project" value="TreeGrafter"/>
</dbReference>
<name>A0A6P4I4N5_DROKI</name>
<evidence type="ECO:0000256" key="1">
    <source>
        <dbReference type="ARBA" id="ARBA00004651"/>
    </source>
</evidence>
<keyword evidence="4 8" id="KW-1133">Transmembrane helix</keyword>
<organism evidence="9 10">
    <name type="scientific">Drosophila kikkawai</name>
    <name type="common">Fruit fly</name>
    <dbReference type="NCBI Taxonomy" id="30033"/>
    <lineage>
        <taxon>Eukaryota</taxon>
        <taxon>Metazoa</taxon>
        <taxon>Ecdysozoa</taxon>
        <taxon>Arthropoda</taxon>
        <taxon>Hexapoda</taxon>
        <taxon>Insecta</taxon>
        <taxon>Pterygota</taxon>
        <taxon>Neoptera</taxon>
        <taxon>Endopterygota</taxon>
        <taxon>Diptera</taxon>
        <taxon>Brachycera</taxon>
        <taxon>Muscomorpha</taxon>
        <taxon>Ephydroidea</taxon>
        <taxon>Drosophilidae</taxon>
        <taxon>Drosophila</taxon>
        <taxon>Sophophora</taxon>
    </lineage>
</organism>
<keyword evidence="5 8" id="KW-0472">Membrane</keyword>
<evidence type="ECO:0000256" key="8">
    <source>
        <dbReference type="RuleBase" id="RU363108"/>
    </source>
</evidence>
<protein>
    <recommendedName>
        <fullName evidence="8">Gustatory receptor</fullName>
    </recommendedName>
</protein>
<dbReference type="GO" id="GO:0008049">
    <property type="term" value="P:male courtship behavior"/>
    <property type="evidence" value="ECO:0007669"/>
    <property type="project" value="TreeGrafter"/>
</dbReference>